<feature type="non-terminal residue" evidence="1">
    <location>
        <position position="1"/>
    </location>
</feature>
<gene>
    <name evidence="1" type="ORF">g.56801</name>
</gene>
<proteinExistence type="predicted"/>
<dbReference type="AlphaFoldDB" id="A0A1B6HKM0"/>
<protein>
    <submittedName>
        <fullName evidence="1">Uncharacterized protein</fullName>
    </submittedName>
</protein>
<name>A0A1B6HKM0_9HEMI</name>
<evidence type="ECO:0000313" key="1">
    <source>
        <dbReference type="EMBL" id="JAS75226.1"/>
    </source>
</evidence>
<feature type="non-terminal residue" evidence="1">
    <location>
        <position position="100"/>
    </location>
</feature>
<dbReference type="EMBL" id="GECU01032480">
    <property type="protein sequence ID" value="JAS75226.1"/>
    <property type="molecule type" value="Transcribed_RNA"/>
</dbReference>
<organism evidence="1">
    <name type="scientific">Homalodisca liturata</name>
    <dbReference type="NCBI Taxonomy" id="320908"/>
    <lineage>
        <taxon>Eukaryota</taxon>
        <taxon>Metazoa</taxon>
        <taxon>Ecdysozoa</taxon>
        <taxon>Arthropoda</taxon>
        <taxon>Hexapoda</taxon>
        <taxon>Insecta</taxon>
        <taxon>Pterygota</taxon>
        <taxon>Neoptera</taxon>
        <taxon>Paraneoptera</taxon>
        <taxon>Hemiptera</taxon>
        <taxon>Auchenorrhyncha</taxon>
        <taxon>Membracoidea</taxon>
        <taxon>Cicadellidae</taxon>
        <taxon>Cicadellinae</taxon>
        <taxon>Proconiini</taxon>
        <taxon>Homalodisca</taxon>
    </lineage>
</organism>
<sequence length="100" mass="11513">HLKLTPHYGVYNVSHRFQQATSDNINWKHTTRHSAFSARQNPIRSHFTGCKLLVDIQKCCSKHRHPLSVKVSAIPSKMVPSHQLIPVQENDTKVSRHQLQ</sequence>
<reference evidence="1" key="1">
    <citation type="submission" date="2015-11" db="EMBL/GenBank/DDBJ databases">
        <title>De novo transcriptome assembly of four potential Pierce s Disease insect vectors from Arizona vineyards.</title>
        <authorList>
            <person name="Tassone E.E."/>
        </authorList>
    </citation>
    <scope>NUCLEOTIDE SEQUENCE</scope>
</reference>
<accession>A0A1B6HKM0</accession>